<dbReference type="InterPro" id="IPR025376">
    <property type="entry name" value="CD1107-like_dom"/>
</dbReference>
<evidence type="ECO:0000256" key="2">
    <source>
        <dbReference type="SAM" id="Phobius"/>
    </source>
</evidence>
<feature type="compositionally biased region" description="Basic and acidic residues" evidence="1">
    <location>
        <begin position="52"/>
        <end position="61"/>
    </location>
</feature>
<reference evidence="4 5" key="1">
    <citation type="journal article" date="2020" name="New Microbes New Infect">
        <title>Sellimonas caecigallum sp. nov., description and genome sequence of a new member of the Sellimonas genus isolated from the cecum of feral chicken.</title>
        <authorList>
            <person name="Wongkuna S."/>
            <person name="Ghimire S."/>
            <person name="Antony L."/>
            <person name="Chankhamhaengdecha S."/>
            <person name="Janvilisri T."/>
            <person name="Scaria J."/>
        </authorList>
    </citation>
    <scope>NUCLEOTIDE SEQUENCE [LARGE SCALE GENOMIC DNA]</scope>
    <source>
        <strain evidence="4 5">SW451</strain>
    </source>
</reference>
<gene>
    <name evidence="4" type="ORF">FLB61_06390</name>
</gene>
<name>A0ABS7L6R3_9FIRM</name>
<evidence type="ECO:0000313" key="4">
    <source>
        <dbReference type="EMBL" id="MBY0758715.1"/>
    </source>
</evidence>
<dbReference type="Proteomes" id="UP000779049">
    <property type="component" value="Unassembled WGS sequence"/>
</dbReference>
<feature type="domain" description="Mobile element protein CD1107-like" evidence="3">
    <location>
        <begin position="13"/>
        <end position="116"/>
    </location>
</feature>
<evidence type="ECO:0000256" key="1">
    <source>
        <dbReference type="SAM" id="MobiDB-lite"/>
    </source>
</evidence>
<dbReference type="Pfam" id="PF14283">
    <property type="entry name" value="CD1107-like"/>
    <property type="match status" value="1"/>
</dbReference>
<evidence type="ECO:0000313" key="5">
    <source>
        <dbReference type="Proteomes" id="UP000779049"/>
    </source>
</evidence>
<sequence length="116" mass="12653">MGCCLAKKKADGIVTKNNQTFYVIIDRSSTTDNVYMLSNIDEDDLQEFLKEASADKEEEKPAVILPEKTVTEDEPAAPETESDKKETESDQAKNAGMGLILVAAVGALAAAYYFKI</sequence>
<feature type="region of interest" description="Disordered" evidence="1">
    <location>
        <begin position="52"/>
        <end position="91"/>
    </location>
</feature>
<keyword evidence="2" id="KW-1133">Transmembrane helix</keyword>
<organism evidence="4 5">
    <name type="scientific">Sellimonas caecigallum</name>
    <dbReference type="NCBI Taxonomy" id="2592333"/>
    <lineage>
        <taxon>Bacteria</taxon>
        <taxon>Bacillati</taxon>
        <taxon>Bacillota</taxon>
        <taxon>Clostridia</taxon>
        <taxon>Lachnospirales</taxon>
        <taxon>Lachnospiraceae</taxon>
        <taxon>Sellimonas</taxon>
    </lineage>
</organism>
<protein>
    <submittedName>
        <fullName evidence="4">DUF4366 domain-containing protein</fullName>
    </submittedName>
</protein>
<feature type="transmembrane region" description="Helical" evidence="2">
    <location>
        <begin position="94"/>
        <end position="114"/>
    </location>
</feature>
<keyword evidence="2" id="KW-0812">Transmembrane</keyword>
<keyword evidence="2" id="KW-0472">Membrane</keyword>
<feature type="compositionally biased region" description="Basic and acidic residues" evidence="1">
    <location>
        <begin position="81"/>
        <end position="91"/>
    </location>
</feature>
<evidence type="ECO:0000259" key="3">
    <source>
        <dbReference type="Pfam" id="PF14283"/>
    </source>
</evidence>
<comment type="caution">
    <text evidence="4">The sequence shown here is derived from an EMBL/GenBank/DDBJ whole genome shotgun (WGS) entry which is preliminary data.</text>
</comment>
<dbReference type="EMBL" id="VIRV01000007">
    <property type="protein sequence ID" value="MBY0758715.1"/>
    <property type="molecule type" value="Genomic_DNA"/>
</dbReference>
<proteinExistence type="predicted"/>
<accession>A0ABS7L6R3</accession>
<keyword evidence="5" id="KW-1185">Reference proteome</keyword>